<proteinExistence type="predicted"/>
<feature type="transmembrane region" description="Helical" evidence="8">
    <location>
        <begin position="131"/>
        <end position="154"/>
    </location>
</feature>
<dbReference type="GO" id="GO:0009103">
    <property type="term" value="P:lipopolysaccharide biosynthetic process"/>
    <property type="evidence" value="ECO:0007669"/>
    <property type="project" value="UniProtKB-ARBA"/>
</dbReference>
<dbReference type="PANTHER" id="PTHR33908:SF11">
    <property type="entry name" value="MEMBRANE PROTEIN"/>
    <property type="match status" value="1"/>
</dbReference>
<evidence type="ECO:0000256" key="1">
    <source>
        <dbReference type="ARBA" id="ARBA00004651"/>
    </source>
</evidence>
<keyword evidence="7 8" id="KW-0472">Membrane</keyword>
<evidence type="ECO:0000256" key="8">
    <source>
        <dbReference type="SAM" id="Phobius"/>
    </source>
</evidence>
<feature type="transmembrane region" description="Helical" evidence="8">
    <location>
        <begin position="198"/>
        <end position="216"/>
    </location>
</feature>
<feature type="domain" description="Glycosyltransferase RgtA/B/C/D-like" evidence="9">
    <location>
        <begin position="54"/>
        <end position="214"/>
    </location>
</feature>
<dbReference type="Pfam" id="PF13231">
    <property type="entry name" value="PMT_2"/>
    <property type="match status" value="1"/>
</dbReference>
<keyword evidence="2" id="KW-1003">Cell membrane</keyword>
<evidence type="ECO:0000259" key="9">
    <source>
        <dbReference type="Pfam" id="PF13231"/>
    </source>
</evidence>
<gene>
    <name evidence="10" type="ORF">ASILVAE211_18880</name>
</gene>
<feature type="transmembrane region" description="Helical" evidence="8">
    <location>
        <begin position="105"/>
        <end position="124"/>
    </location>
</feature>
<keyword evidence="11" id="KW-1185">Reference proteome</keyword>
<evidence type="ECO:0000313" key="11">
    <source>
        <dbReference type="Proteomes" id="UP000708298"/>
    </source>
</evidence>
<evidence type="ECO:0000256" key="4">
    <source>
        <dbReference type="ARBA" id="ARBA00022679"/>
    </source>
</evidence>
<keyword evidence="5 8" id="KW-0812">Transmembrane</keyword>
<evidence type="ECO:0000256" key="2">
    <source>
        <dbReference type="ARBA" id="ARBA00022475"/>
    </source>
</evidence>
<evidence type="ECO:0000256" key="7">
    <source>
        <dbReference type="ARBA" id="ARBA00023136"/>
    </source>
</evidence>
<accession>A0A963YV08</accession>
<dbReference type="GO" id="GO:0005886">
    <property type="term" value="C:plasma membrane"/>
    <property type="evidence" value="ECO:0007669"/>
    <property type="project" value="UniProtKB-SubCell"/>
</dbReference>
<name>A0A963YV08_9PROT</name>
<evidence type="ECO:0000256" key="5">
    <source>
        <dbReference type="ARBA" id="ARBA00022692"/>
    </source>
</evidence>
<evidence type="ECO:0000256" key="3">
    <source>
        <dbReference type="ARBA" id="ARBA00022676"/>
    </source>
</evidence>
<feature type="transmembrane region" description="Helical" evidence="8">
    <location>
        <begin position="166"/>
        <end position="186"/>
    </location>
</feature>
<organism evidence="10 11">
    <name type="scientific">Acidisoma silvae</name>
    <dbReference type="NCBI Taxonomy" id="2802396"/>
    <lineage>
        <taxon>Bacteria</taxon>
        <taxon>Pseudomonadati</taxon>
        <taxon>Pseudomonadota</taxon>
        <taxon>Alphaproteobacteria</taxon>
        <taxon>Acetobacterales</taxon>
        <taxon>Acidocellaceae</taxon>
        <taxon>Acidisoma</taxon>
    </lineage>
</organism>
<comment type="subcellular location">
    <subcellularLocation>
        <location evidence="1">Cell membrane</location>
        <topology evidence="1">Multi-pass membrane protein</topology>
    </subcellularLocation>
</comment>
<dbReference type="InterPro" id="IPR050297">
    <property type="entry name" value="LipidA_mod_glycosyltrf_83"/>
</dbReference>
<dbReference type="RefSeq" id="WP_227322921.1">
    <property type="nucleotide sequence ID" value="NZ_JAESVB010000011.1"/>
</dbReference>
<feature type="transmembrane region" description="Helical" evidence="8">
    <location>
        <begin position="310"/>
        <end position="326"/>
    </location>
</feature>
<feature type="transmembrane region" description="Helical" evidence="8">
    <location>
        <begin position="278"/>
        <end position="298"/>
    </location>
</feature>
<keyword evidence="6 8" id="KW-1133">Transmembrane helix</keyword>
<dbReference type="Proteomes" id="UP000708298">
    <property type="component" value="Unassembled WGS sequence"/>
</dbReference>
<protein>
    <submittedName>
        <fullName evidence="10">Glycosyltransferase family 39 protein</fullName>
    </submittedName>
</protein>
<dbReference type="EMBL" id="JAESVB010000011">
    <property type="protein sequence ID" value="MCB8877269.1"/>
    <property type="molecule type" value="Genomic_DNA"/>
</dbReference>
<feature type="transmembrane region" description="Helical" evidence="8">
    <location>
        <begin position="245"/>
        <end position="266"/>
    </location>
</feature>
<feature type="transmembrane region" description="Helical" evidence="8">
    <location>
        <begin position="333"/>
        <end position="354"/>
    </location>
</feature>
<sequence length="495" mass="52454">MTDRSPLRSDAFLFALALGLLTVLRLAVAAAIPVSPDEAYYWLWAQAPAAGYYDHPFMVAAWVHIGTALFGNTGLGIRLLGPISTALGSWAVLDAARSLGVGRGYGAAILLNATLLFGAGSVLMTPDTPLLFFWILTLWAAARIAAGGSGWWWIVTGLAAGLAFDSKYTAALLLAGIGLWALLTPLGRRWLFHDIRPWLGLITALILFLPVILWNADHHWVSFAKQGGRTADFHPARAVQFLGELIGGQLGLATPIIFVLCAIGLWRATLTAVKTRDAAAGLLVATGVLPALVFIQHALGDRVQGNWPEIIYPAAVIAAAALPAAARWLKPGAILGFALTLIVYVQAIASPLPLGGTEPTIRVLGGWPALTRSAEAQAQTVGAQFIAVDEYGLGSELALRLPRALPVLADDPRWQYFNLPGPATAGLPAGTTGLLIRTMRRRDAPDTAPWTSMRLLGTIARGRHGRIGESYRLYAVTLGPNAPALLARLPSGASP</sequence>
<evidence type="ECO:0000313" key="10">
    <source>
        <dbReference type="EMBL" id="MCB8877269.1"/>
    </source>
</evidence>
<reference evidence="10" key="2">
    <citation type="submission" date="2021-01" db="EMBL/GenBank/DDBJ databases">
        <authorList>
            <person name="Mieszkin S."/>
            <person name="Pouder E."/>
            <person name="Alain K."/>
        </authorList>
    </citation>
    <scope>NUCLEOTIDE SEQUENCE</scope>
    <source>
        <strain evidence="10">HW T2.11</strain>
    </source>
</reference>
<keyword evidence="3" id="KW-0328">Glycosyltransferase</keyword>
<dbReference type="InterPro" id="IPR038731">
    <property type="entry name" value="RgtA/B/C-like"/>
</dbReference>
<dbReference type="AlphaFoldDB" id="A0A963YV08"/>
<comment type="caution">
    <text evidence="10">The sequence shown here is derived from an EMBL/GenBank/DDBJ whole genome shotgun (WGS) entry which is preliminary data.</text>
</comment>
<reference evidence="10" key="1">
    <citation type="journal article" date="2021" name="Microorganisms">
        <title>Acidisoma silvae sp. nov. and Acidisomacellulosilytica sp. nov., Two Acidophilic Bacteria Isolated from Decaying Wood, Hydrolyzing Cellulose and Producing Poly-3-hydroxybutyrate.</title>
        <authorList>
            <person name="Mieszkin S."/>
            <person name="Pouder E."/>
            <person name="Uroz S."/>
            <person name="Simon-Colin C."/>
            <person name="Alain K."/>
        </authorList>
    </citation>
    <scope>NUCLEOTIDE SEQUENCE</scope>
    <source>
        <strain evidence="10">HW T2.11</strain>
    </source>
</reference>
<dbReference type="GO" id="GO:0016763">
    <property type="term" value="F:pentosyltransferase activity"/>
    <property type="evidence" value="ECO:0007669"/>
    <property type="project" value="TreeGrafter"/>
</dbReference>
<dbReference type="PANTHER" id="PTHR33908">
    <property type="entry name" value="MANNOSYLTRANSFERASE YKCB-RELATED"/>
    <property type="match status" value="1"/>
</dbReference>
<evidence type="ECO:0000256" key="6">
    <source>
        <dbReference type="ARBA" id="ARBA00022989"/>
    </source>
</evidence>
<keyword evidence="4" id="KW-0808">Transferase</keyword>